<keyword evidence="4" id="KW-0813">Transport</keyword>
<keyword evidence="8" id="KW-0653">Protein transport</keyword>
<dbReference type="EMBL" id="PDJQ01000001">
    <property type="protein sequence ID" value="PFG75394.1"/>
    <property type="molecule type" value="Genomic_DNA"/>
</dbReference>
<evidence type="ECO:0000256" key="1">
    <source>
        <dbReference type="ARBA" id="ARBA00004413"/>
    </source>
</evidence>
<dbReference type="AlphaFoldDB" id="A0A2A9HHA1"/>
<name>A0A2A9HHA1_TEPT2</name>
<dbReference type="GO" id="GO:0044781">
    <property type="term" value="P:bacterial-type flagellum organization"/>
    <property type="evidence" value="ECO:0007669"/>
    <property type="project" value="UniProtKB-KW"/>
</dbReference>
<proteinExistence type="inferred from homology"/>
<evidence type="ECO:0000256" key="9">
    <source>
        <dbReference type="ARBA" id="ARBA00023136"/>
    </source>
</evidence>
<keyword evidence="5" id="KW-1003">Cell membrane</keyword>
<evidence type="ECO:0000256" key="8">
    <source>
        <dbReference type="ARBA" id="ARBA00022927"/>
    </source>
</evidence>
<dbReference type="GO" id="GO:0005886">
    <property type="term" value="C:plasma membrane"/>
    <property type="evidence" value="ECO:0007669"/>
    <property type="project" value="UniProtKB-SubCell"/>
</dbReference>
<accession>A0A2A9HHA1</accession>
<keyword evidence="12" id="KW-0969">Cilium</keyword>
<dbReference type="GO" id="GO:0071973">
    <property type="term" value="P:bacterial-type flagellum-dependent cell motility"/>
    <property type="evidence" value="ECO:0007669"/>
    <property type="project" value="InterPro"/>
</dbReference>
<keyword evidence="13" id="KW-1185">Reference proteome</keyword>
<reference evidence="12 13" key="1">
    <citation type="submission" date="2017-09" db="EMBL/GenBank/DDBJ databases">
        <title>Sequencing the genomes of two abundant thermophiles in Great Basin hot springs: Thermocrinis jamiesonii and novel Chloroflexi Thermoflexus hugenholtzii.</title>
        <authorList>
            <person name="Hedlund B."/>
        </authorList>
    </citation>
    <scope>NUCLEOTIDE SEQUENCE [LARGE SCALE GENOMIC DNA]</scope>
    <source>
        <strain evidence="12 13">G233</strain>
    </source>
</reference>
<dbReference type="Gene3D" id="1.10.287.1700">
    <property type="match status" value="1"/>
</dbReference>
<comment type="subcellular location">
    <subcellularLocation>
        <location evidence="1">Cell membrane</location>
        <topology evidence="1">Peripheral membrane protein</topology>
        <orientation evidence="1">Cytoplasmic side</orientation>
    </subcellularLocation>
</comment>
<organism evidence="12 13">
    <name type="scientific">Tepidiforma thermophila (strain KCTC 52669 / CGMCC 1.13589 / G233)</name>
    <dbReference type="NCBI Taxonomy" id="2761530"/>
    <lineage>
        <taxon>Bacteria</taxon>
        <taxon>Bacillati</taxon>
        <taxon>Chloroflexota</taxon>
        <taxon>Tepidiformia</taxon>
        <taxon>Tepidiformales</taxon>
        <taxon>Tepidiformaceae</taxon>
        <taxon>Tepidiforma</taxon>
    </lineage>
</organism>
<evidence type="ECO:0000256" key="7">
    <source>
        <dbReference type="ARBA" id="ARBA00022795"/>
    </source>
</evidence>
<evidence type="ECO:0000256" key="5">
    <source>
        <dbReference type="ARBA" id="ARBA00022475"/>
    </source>
</evidence>
<dbReference type="Pfam" id="PF02050">
    <property type="entry name" value="FliJ"/>
    <property type="match status" value="1"/>
</dbReference>
<evidence type="ECO:0000256" key="6">
    <source>
        <dbReference type="ARBA" id="ARBA00022500"/>
    </source>
</evidence>
<keyword evidence="10" id="KW-1006">Bacterial flagellum protein export</keyword>
<evidence type="ECO:0000256" key="4">
    <source>
        <dbReference type="ARBA" id="ARBA00022448"/>
    </source>
</evidence>
<keyword evidence="6" id="KW-0145">Chemotaxis</keyword>
<comment type="similarity">
    <text evidence="2">Belongs to the FliJ family.</text>
</comment>
<dbReference type="GO" id="GO:0009288">
    <property type="term" value="C:bacterial-type flagellum"/>
    <property type="evidence" value="ECO:0007669"/>
    <property type="project" value="InterPro"/>
</dbReference>
<sequence>MPLSSKRLERLVRQRGLLERLQRRELAEAIALRDRRARALAEAQSSRDLLLDTPLPAGPVDVADLLAAGACLQRLDRDIAAREAALAHSEEDVAEERAALMERRRDRRSLELLLERRRAEERLQRSRAESRQLDDLLAARWKPRTPLPEDTP</sequence>
<dbReference type="Proteomes" id="UP000223071">
    <property type="component" value="Unassembled WGS sequence"/>
</dbReference>
<comment type="caution">
    <text evidence="12">The sequence shown here is derived from an EMBL/GenBank/DDBJ whole genome shotgun (WGS) entry which is preliminary data.</text>
</comment>
<dbReference type="InterPro" id="IPR012823">
    <property type="entry name" value="Flagell_FliJ"/>
</dbReference>
<dbReference type="GO" id="GO:0015031">
    <property type="term" value="P:protein transport"/>
    <property type="evidence" value="ECO:0007669"/>
    <property type="project" value="UniProtKB-KW"/>
</dbReference>
<dbReference type="NCBIfam" id="TIGR02473">
    <property type="entry name" value="flagell_FliJ"/>
    <property type="match status" value="1"/>
</dbReference>
<evidence type="ECO:0000313" key="13">
    <source>
        <dbReference type="Proteomes" id="UP000223071"/>
    </source>
</evidence>
<evidence type="ECO:0000256" key="2">
    <source>
        <dbReference type="ARBA" id="ARBA00010004"/>
    </source>
</evidence>
<dbReference type="RefSeq" id="WP_098504714.1">
    <property type="nucleotide sequence ID" value="NZ_PDJQ01000001.1"/>
</dbReference>
<keyword evidence="11" id="KW-0175">Coiled coil</keyword>
<feature type="coiled-coil region" evidence="11">
    <location>
        <begin position="72"/>
        <end position="136"/>
    </location>
</feature>
<keyword evidence="12" id="KW-0966">Cell projection</keyword>
<evidence type="ECO:0000256" key="11">
    <source>
        <dbReference type="SAM" id="Coils"/>
    </source>
</evidence>
<evidence type="ECO:0000256" key="3">
    <source>
        <dbReference type="ARBA" id="ARBA00020392"/>
    </source>
</evidence>
<keyword evidence="9" id="KW-0472">Membrane</keyword>
<evidence type="ECO:0000256" key="10">
    <source>
        <dbReference type="ARBA" id="ARBA00023225"/>
    </source>
</evidence>
<evidence type="ECO:0000313" key="12">
    <source>
        <dbReference type="EMBL" id="PFG75394.1"/>
    </source>
</evidence>
<protein>
    <recommendedName>
        <fullName evidence="3">Flagellar FliJ protein</fullName>
    </recommendedName>
</protein>
<dbReference type="InterPro" id="IPR053716">
    <property type="entry name" value="Flag_assembly_chemotaxis_eff"/>
</dbReference>
<dbReference type="GO" id="GO:0006935">
    <property type="term" value="P:chemotaxis"/>
    <property type="evidence" value="ECO:0007669"/>
    <property type="project" value="UniProtKB-KW"/>
</dbReference>
<gene>
    <name evidence="12" type="ORF">A9A59_2663</name>
</gene>
<keyword evidence="7" id="KW-1005">Bacterial flagellum biogenesis</keyword>
<keyword evidence="12" id="KW-0282">Flagellum</keyword>